<dbReference type="AlphaFoldDB" id="A0A401T7D3"/>
<comment type="caution">
    <text evidence="1">The sequence shown here is derived from an EMBL/GenBank/DDBJ whole genome shotgun (WGS) entry which is preliminary data.</text>
</comment>
<protein>
    <submittedName>
        <fullName evidence="1">Uncharacterized protein</fullName>
    </submittedName>
</protein>
<accession>A0A401T7D3</accession>
<proteinExistence type="predicted"/>
<keyword evidence="2" id="KW-1185">Reference proteome</keyword>
<dbReference type="EMBL" id="BEZZ01001213">
    <property type="protein sequence ID" value="GCC38586.1"/>
    <property type="molecule type" value="Genomic_DNA"/>
</dbReference>
<reference evidence="1 2" key="1">
    <citation type="journal article" date="2018" name="Nat. Ecol. Evol.">
        <title>Shark genomes provide insights into elasmobranch evolution and the origin of vertebrates.</title>
        <authorList>
            <person name="Hara Y"/>
            <person name="Yamaguchi K"/>
            <person name="Onimaru K"/>
            <person name="Kadota M"/>
            <person name="Koyanagi M"/>
            <person name="Keeley SD"/>
            <person name="Tatsumi K"/>
            <person name="Tanaka K"/>
            <person name="Motone F"/>
            <person name="Kageyama Y"/>
            <person name="Nozu R"/>
            <person name="Adachi N"/>
            <person name="Nishimura O"/>
            <person name="Nakagawa R"/>
            <person name="Tanegashima C"/>
            <person name="Kiyatake I"/>
            <person name="Matsumoto R"/>
            <person name="Murakumo K"/>
            <person name="Nishida K"/>
            <person name="Terakita A"/>
            <person name="Kuratani S"/>
            <person name="Sato K"/>
            <person name="Hyodo S Kuraku.S."/>
        </authorList>
    </citation>
    <scope>NUCLEOTIDE SEQUENCE [LARGE SCALE GENOMIC DNA]</scope>
</reference>
<evidence type="ECO:0000313" key="2">
    <source>
        <dbReference type="Proteomes" id="UP000287033"/>
    </source>
</evidence>
<organism evidence="1 2">
    <name type="scientific">Chiloscyllium punctatum</name>
    <name type="common">Brownbanded bambooshark</name>
    <name type="synonym">Hemiscyllium punctatum</name>
    <dbReference type="NCBI Taxonomy" id="137246"/>
    <lineage>
        <taxon>Eukaryota</taxon>
        <taxon>Metazoa</taxon>
        <taxon>Chordata</taxon>
        <taxon>Craniata</taxon>
        <taxon>Vertebrata</taxon>
        <taxon>Chondrichthyes</taxon>
        <taxon>Elasmobranchii</taxon>
        <taxon>Galeomorphii</taxon>
        <taxon>Galeoidea</taxon>
        <taxon>Orectolobiformes</taxon>
        <taxon>Hemiscylliidae</taxon>
        <taxon>Chiloscyllium</taxon>
    </lineage>
</organism>
<name>A0A401T7D3_CHIPU</name>
<evidence type="ECO:0000313" key="1">
    <source>
        <dbReference type="EMBL" id="GCC38586.1"/>
    </source>
</evidence>
<dbReference type="Proteomes" id="UP000287033">
    <property type="component" value="Unassembled WGS sequence"/>
</dbReference>
<sequence>MVSETFPCRATFDQSWFDVTAQLFSPSRVDATTELEEDDDDDAPSEIFNHLRQFAKSSPATVMHTDFLVAGIGSEEHQLIFPLPGLIVAR</sequence>
<gene>
    <name evidence="1" type="ORF">chiPu_0017101</name>
</gene>